<gene>
    <name evidence="1" type="ORF">SQ03_14545</name>
</gene>
<keyword evidence="2" id="KW-1185">Reference proteome</keyword>
<proteinExistence type="predicted"/>
<evidence type="ECO:0000313" key="2">
    <source>
        <dbReference type="Proteomes" id="UP000035947"/>
    </source>
</evidence>
<organism evidence="1 2">
    <name type="scientific">Methylobacterium platani JCM 14648</name>
    <dbReference type="NCBI Taxonomy" id="1295136"/>
    <lineage>
        <taxon>Bacteria</taxon>
        <taxon>Pseudomonadati</taxon>
        <taxon>Pseudomonadota</taxon>
        <taxon>Alphaproteobacteria</taxon>
        <taxon>Hyphomicrobiales</taxon>
        <taxon>Methylobacteriaceae</taxon>
        <taxon>Methylobacterium</taxon>
    </lineage>
</organism>
<name>A0ABR5H0Q7_9HYPH</name>
<evidence type="ECO:0000313" key="1">
    <source>
        <dbReference type="EMBL" id="KMO16518.1"/>
    </source>
</evidence>
<reference evidence="1 2" key="1">
    <citation type="submission" date="2015-01" db="EMBL/GenBank/DDBJ databases">
        <title>Genome sequencing of Methylobacterium platani JCM14648 type strain.</title>
        <authorList>
            <person name="Chaudhry V."/>
            <person name="Patil P.B."/>
        </authorList>
    </citation>
    <scope>NUCLEOTIDE SEQUENCE [LARGE SCALE GENOMIC DNA]</scope>
    <source>
        <strain evidence="1 2">JCM 14648</strain>
    </source>
</reference>
<dbReference type="Pfam" id="PF10123">
    <property type="entry name" value="Mu-like_Pro"/>
    <property type="match status" value="2"/>
</dbReference>
<dbReference type="PIRSF" id="PIRSF016624">
    <property type="entry name" value="Mu_prophg_I"/>
    <property type="match status" value="1"/>
</dbReference>
<sequence>MSISNFHTTPPALPAFNVSTALLASEVPAGAAGAAPEWIKITPRGTADTRDGRVYLFDPEKLVARFKADAIDLATDIDHALALRATKGEKADAIGWVKELKAQPDGTYARVEWLPAGKATLAARTHRYVSPTFHHTEAGEATWIHSVSLVAAPALNMPALASALPGGPGEAPATVRQALGLDAIADDAACLAAIGELRAAFVPIGLFNDAVATLNAANGTIAELRSTDRKRKVGELIEGALRAFKITPAQRAQYEALCQTEAGFTHVATLFANTTPMFQPSGLDQRRPDTGNALETPEMLAARAARYREAQAAAGLALTHAEAVRALTSNPSLGR</sequence>
<accession>A0ABR5H0Q7</accession>
<evidence type="ECO:0008006" key="3">
    <source>
        <dbReference type="Google" id="ProtNLM"/>
    </source>
</evidence>
<protein>
    <recommendedName>
        <fullName evidence="3">Mu-like prophage I protein</fullName>
    </recommendedName>
</protein>
<dbReference type="InterPro" id="IPR012106">
    <property type="entry name" value="Phage_Mu_Gp1"/>
</dbReference>
<comment type="caution">
    <text evidence="1">The sequence shown here is derived from an EMBL/GenBank/DDBJ whole genome shotgun (WGS) entry which is preliminary data.</text>
</comment>
<dbReference type="EMBL" id="JXOD01000122">
    <property type="protein sequence ID" value="KMO16518.1"/>
    <property type="molecule type" value="Genomic_DNA"/>
</dbReference>
<dbReference type="Proteomes" id="UP000035947">
    <property type="component" value="Unassembled WGS sequence"/>
</dbReference>